<evidence type="ECO:0000256" key="9">
    <source>
        <dbReference type="ARBA" id="ARBA00023014"/>
    </source>
</evidence>
<dbReference type="PANTHER" id="PTHR11918">
    <property type="entry name" value="RADICAL SAM PROTEINS"/>
    <property type="match status" value="1"/>
</dbReference>
<dbReference type="InterPro" id="IPR006638">
    <property type="entry name" value="Elp3/MiaA/NifB-like_rSAM"/>
</dbReference>
<dbReference type="PROSITE" id="PS51449">
    <property type="entry name" value="MTTASE_N"/>
    <property type="match status" value="1"/>
</dbReference>
<sequence>MSPETGKKVYIETFGCWLNKGESNIIATLLTKRGYEIVQDIEKADIIIVNTCAVRGDTENKIFRRLHEISKITQAKHTKLIVSGCLVNVRPRSILEIVPQASLVEPDATEKIPEIIESESPIYILRQYQNLRTVLPEFKGGSFHIVPIQSGCLGNCAFCIEWVTRGRGVKSYEPQSIVENIREAVRKGAREILLTGQDVAAYGYDLKITLYDLLKEILDKVDGTYRIRLGMMEPMLLSRFIRDLLPLFRDERLYRYFHIPVQSGDDKVLRLMRRKYTVQDYKEIVSHIRQQPWKSSIVTDLIVGFPGEDEESFRRTLAFLEEVRFDKVHVARYTLRPFTEGYLLHGIPEPEKKKRSRLATDVILRIAYEINKTYIGEVKEALVENISFKGDLTARTIEYKPVIIKNQSAKIGDFVKVKIVDASPLHLVGEIID</sequence>
<evidence type="ECO:0000256" key="8">
    <source>
        <dbReference type="ARBA" id="ARBA00023004"/>
    </source>
</evidence>
<dbReference type="Gene3D" id="3.40.50.12160">
    <property type="entry name" value="Methylthiotransferase, N-terminal domain"/>
    <property type="match status" value="1"/>
</dbReference>
<dbReference type="InterPro" id="IPR038135">
    <property type="entry name" value="Methylthiotransferase_N_sf"/>
</dbReference>
<feature type="domain" description="MTTase N-terminal" evidence="13">
    <location>
        <begin position="7"/>
        <end position="121"/>
    </location>
</feature>
<dbReference type="InterPro" id="IPR006466">
    <property type="entry name" value="MiaB-like_arc_euk"/>
</dbReference>
<keyword evidence="9 11" id="KW-0411">Iron-sulfur</keyword>
<dbReference type="SFLD" id="SFLDG01082">
    <property type="entry name" value="B12-binding_domain_containing"/>
    <property type="match status" value="1"/>
</dbReference>
<protein>
    <recommendedName>
        <fullName evidence="11">tRNA-t(6)A37 methylthiotransferase</fullName>
        <ecNumber evidence="11">2.8.4.5</ecNumber>
    </recommendedName>
</protein>
<dbReference type="KEGG" id="tcb:TCARB_1913"/>
<keyword evidence="6 11" id="KW-0819">tRNA processing</keyword>
<dbReference type="Pfam" id="PF00919">
    <property type="entry name" value="UPF0004"/>
    <property type="match status" value="1"/>
</dbReference>
<comment type="catalytic activity">
    <reaction evidence="10 11">
        <text>N(6)-L-threonylcarbamoyladenosine(37) in tRNA + (sulfur carrier)-SH + AH2 + 2 S-adenosyl-L-methionine = 2-methylsulfanyl-N(6)-L-threonylcarbamoyladenosine(37) in tRNA + (sulfur carrier)-H + 5'-deoxyadenosine + L-methionine + A + S-adenosyl-L-homocysteine + 2 H(+)</text>
        <dbReference type="Rhea" id="RHEA:37075"/>
        <dbReference type="Rhea" id="RHEA-COMP:10163"/>
        <dbReference type="Rhea" id="RHEA-COMP:11092"/>
        <dbReference type="Rhea" id="RHEA-COMP:14737"/>
        <dbReference type="Rhea" id="RHEA-COMP:14739"/>
        <dbReference type="ChEBI" id="CHEBI:13193"/>
        <dbReference type="ChEBI" id="CHEBI:15378"/>
        <dbReference type="ChEBI" id="CHEBI:17319"/>
        <dbReference type="ChEBI" id="CHEBI:17499"/>
        <dbReference type="ChEBI" id="CHEBI:29917"/>
        <dbReference type="ChEBI" id="CHEBI:57844"/>
        <dbReference type="ChEBI" id="CHEBI:57856"/>
        <dbReference type="ChEBI" id="CHEBI:59789"/>
        <dbReference type="ChEBI" id="CHEBI:64428"/>
        <dbReference type="ChEBI" id="CHEBI:74418"/>
        <dbReference type="ChEBI" id="CHEBI:74420"/>
        <dbReference type="EC" id="2.8.4.5"/>
    </reaction>
</comment>
<feature type="domain" description="Radical SAM core" evidence="14">
    <location>
        <begin position="138"/>
        <end position="369"/>
    </location>
</feature>
<dbReference type="InterPro" id="IPR058240">
    <property type="entry name" value="rSAM_sf"/>
</dbReference>
<organism evidence="15 16">
    <name type="scientific">Thermofilum adornatum 1505</name>
    <dbReference type="NCBI Taxonomy" id="697581"/>
    <lineage>
        <taxon>Archaea</taxon>
        <taxon>Thermoproteota</taxon>
        <taxon>Thermoprotei</taxon>
        <taxon>Thermofilales</taxon>
        <taxon>Thermofilaceae</taxon>
        <taxon>Thermofilum</taxon>
    </lineage>
</organism>
<dbReference type="PANTHER" id="PTHR11918:SF45">
    <property type="entry name" value="THREONYLCARBAMOYLADENOSINE TRNA METHYLTHIOTRANSFERASE"/>
    <property type="match status" value="1"/>
</dbReference>
<keyword evidence="3 11" id="KW-0004">4Fe-4S</keyword>
<dbReference type="InterPro" id="IPR002792">
    <property type="entry name" value="TRAM_dom"/>
</dbReference>
<comment type="function">
    <text evidence="1 11">Catalyzes the methylthiolation of N6-threonylcarbamoyladenosine (t(6)A), leading to the formation of 2-methylthio-N6-threonylcarbamoyladenosine (ms(2)t(6)A) at position 37 in tRNAs that read codons beginning with adenine.</text>
</comment>
<comment type="cofactor">
    <cofactor evidence="11">
        <name>[4Fe-4S] cluster</name>
        <dbReference type="ChEBI" id="CHEBI:49883"/>
    </cofactor>
    <text evidence="11">Binds 1 or 2 [4Fe-4S] cluster. One cluster is coordinated with 3 cysteines and an exchangeable S-adenosyl-L-methionine.</text>
</comment>
<evidence type="ECO:0000256" key="2">
    <source>
        <dbReference type="ARBA" id="ARBA00008616"/>
    </source>
</evidence>
<dbReference type="InterPro" id="IPR023404">
    <property type="entry name" value="rSAM_horseshoe"/>
</dbReference>
<evidence type="ECO:0000259" key="14">
    <source>
        <dbReference type="PROSITE" id="PS51918"/>
    </source>
</evidence>
<dbReference type="GeneID" id="25407327"/>
<dbReference type="SFLD" id="SFLDG01061">
    <property type="entry name" value="methylthiotransferase"/>
    <property type="match status" value="1"/>
</dbReference>
<dbReference type="EMBL" id="CP007493">
    <property type="protein sequence ID" value="AJB42949.1"/>
    <property type="molecule type" value="Genomic_DNA"/>
</dbReference>
<dbReference type="SFLD" id="SFLDS00029">
    <property type="entry name" value="Radical_SAM"/>
    <property type="match status" value="1"/>
</dbReference>
<dbReference type="EC" id="2.8.4.5" evidence="11"/>
<dbReference type="Gene3D" id="3.80.30.20">
    <property type="entry name" value="tm_1862 like domain"/>
    <property type="match status" value="1"/>
</dbReference>
<dbReference type="CDD" id="cd01335">
    <property type="entry name" value="Radical_SAM"/>
    <property type="match status" value="1"/>
</dbReference>
<evidence type="ECO:0000256" key="3">
    <source>
        <dbReference type="ARBA" id="ARBA00022485"/>
    </source>
</evidence>
<dbReference type="InterPro" id="IPR007197">
    <property type="entry name" value="rSAM"/>
</dbReference>
<keyword evidence="8 11" id="KW-0408">Iron</keyword>
<dbReference type="FunFam" id="3.40.50.12160:FF:000003">
    <property type="entry name" value="CDK5 regulatory subunit-associated protein 1"/>
    <property type="match status" value="1"/>
</dbReference>
<dbReference type="PROSITE" id="PS51918">
    <property type="entry name" value="RADICAL_SAM"/>
    <property type="match status" value="1"/>
</dbReference>
<evidence type="ECO:0000256" key="7">
    <source>
        <dbReference type="ARBA" id="ARBA00022723"/>
    </source>
</evidence>
<evidence type="ECO:0000256" key="4">
    <source>
        <dbReference type="ARBA" id="ARBA00022679"/>
    </source>
</evidence>
<dbReference type="GO" id="GO:0046872">
    <property type="term" value="F:metal ion binding"/>
    <property type="evidence" value="ECO:0007669"/>
    <property type="project" value="UniProtKB-UniRule"/>
</dbReference>
<evidence type="ECO:0000259" key="13">
    <source>
        <dbReference type="PROSITE" id="PS51449"/>
    </source>
</evidence>
<dbReference type="GO" id="GO:0051539">
    <property type="term" value="F:4 iron, 4 sulfur cluster binding"/>
    <property type="evidence" value="ECO:0007669"/>
    <property type="project" value="UniProtKB-UniRule"/>
</dbReference>
<evidence type="ECO:0000256" key="11">
    <source>
        <dbReference type="RuleBase" id="RU368081"/>
    </source>
</evidence>
<dbReference type="SUPFAM" id="SSF102114">
    <property type="entry name" value="Radical SAM enzymes"/>
    <property type="match status" value="1"/>
</dbReference>
<feature type="domain" description="TRAM" evidence="12">
    <location>
        <begin position="372"/>
        <end position="433"/>
    </location>
</feature>
<dbReference type="Proteomes" id="UP000266720">
    <property type="component" value="Chromosome"/>
</dbReference>
<dbReference type="AlphaFoldDB" id="A0A3G1A7J9"/>
<dbReference type="RefSeq" id="WP_052887277.1">
    <property type="nucleotide sequence ID" value="NZ_CP007493.1"/>
</dbReference>
<dbReference type="NCBIfam" id="TIGR00089">
    <property type="entry name" value="MiaB/RimO family radical SAM methylthiotransferase"/>
    <property type="match status" value="1"/>
</dbReference>
<evidence type="ECO:0000313" key="16">
    <source>
        <dbReference type="Proteomes" id="UP000266720"/>
    </source>
</evidence>
<comment type="similarity">
    <text evidence="2 11">Belongs to the methylthiotransferase family. CDKAL1 subfamily.</text>
</comment>
<dbReference type="STRING" id="697581.TCARB_1913"/>
<reference evidence="16" key="1">
    <citation type="book" date="2010" name="EXTREMOPHILES" publisher="0:0-0">
        <title>Complete genome sequences of ten hyperthermophilic archaea reveal their metabolic capabilities and possible ecological roles.</title>
        <editorList>
            <person name="?"/>
        </editorList>
        <authorList>
            <person name="Ravin N.V."/>
            <person name="Mardanov A.V."/>
            <person name="Bonch-Osmolovskaya E.A."/>
            <person name="Skryabin K.G."/>
        </authorList>
    </citation>
    <scope>NUCLEOTIDE SEQUENCE [LARGE SCALE GENOMIC DNA]</scope>
    <source>
        <strain evidence="16">1505</strain>
    </source>
</reference>
<dbReference type="Pfam" id="PF01938">
    <property type="entry name" value="TRAM"/>
    <property type="match status" value="1"/>
</dbReference>
<proteinExistence type="inferred from homology"/>
<evidence type="ECO:0000259" key="12">
    <source>
        <dbReference type="PROSITE" id="PS50926"/>
    </source>
</evidence>
<name>A0A3G1A7J9_9CREN</name>
<dbReference type="InterPro" id="IPR005839">
    <property type="entry name" value="Methylthiotransferase"/>
</dbReference>
<dbReference type="GO" id="GO:0035598">
    <property type="term" value="F:tRNA (N(6)-L-threonylcarbamoyladenosine(37)-C(2))-methylthiotransferase activity"/>
    <property type="evidence" value="ECO:0007669"/>
    <property type="project" value="UniProtKB-UniRule"/>
</dbReference>
<keyword evidence="7 11" id="KW-0479">Metal-binding</keyword>
<evidence type="ECO:0000313" key="15">
    <source>
        <dbReference type="EMBL" id="AJB42949.1"/>
    </source>
</evidence>
<dbReference type="InterPro" id="IPR013848">
    <property type="entry name" value="Methylthiotransferase_N"/>
</dbReference>
<evidence type="ECO:0000256" key="6">
    <source>
        <dbReference type="ARBA" id="ARBA00022694"/>
    </source>
</evidence>
<dbReference type="PROSITE" id="PS50926">
    <property type="entry name" value="TRAM"/>
    <property type="match status" value="1"/>
</dbReference>
<accession>A0A3G1A7J9</accession>
<dbReference type="NCBIfam" id="TIGR01578">
    <property type="entry name" value="MiaB-like-B"/>
    <property type="match status" value="1"/>
</dbReference>
<dbReference type="Pfam" id="PF04055">
    <property type="entry name" value="Radical_SAM"/>
    <property type="match status" value="1"/>
</dbReference>
<keyword evidence="4 11" id="KW-0808">Transferase</keyword>
<evidence type="ECO:0000256" key="5">
    <source>
        <dbReference type="ARBA" id="ARBA00022691"/>
    </source>
</evidence>
<keyword evidence="5 11" id="KW-0949">S-adenosyl-L-methionine</keyword>
<dbReference type="SMART" id="SM00729">
    <property type="entry name" value="Elp3"/>
    <property type="match status" value="1"/>
</dbReference>
<evidence type="ECO:0000256" key="1">
    <source>
        <dbReference type="ARBA" id="ARBA00002399"/>
    </source>
</evidence>
<evidence type="ECO:0000256" key="10">
    <source>
        <dbReference type="ARBA" id="ARBA00051661"/>
    </source>
</evidence>
<gene>
    <name evidence="15" type="ORF">TCARB_1913</name>
</gene>